<protein>
    <submittedName>
        <fullName evidence="2">Uncharacterized protein</fullName>
    </submittedName>
</protein>
<feature type="signal peptide" evidence="1">
    <location>
        <begin position="1"/>
        <end position="33"/>
    </location>
</feature>
<evidence type="ECO:0000256" key="1">
    <source>
        <dbReference type="SAM" id="SignalP"/>
    </source>
</evidence>
<accession>A0A397U0Q0</accession>
<dbReference type="EMBL" id="QKWP01002647">
    <property type="protein sequence ID" value="RIB02597.1"/>
    <property type="molecule type" value="Genomic_DNA"/>
</dbReference>
<sequence>MSKIQHQKPWTGCALQLDSAIFALIFIAGPVNSCEQDCRDGISNAFTDKWKGEATPIFQKLKANVTAFLYYSMSLDKISDNKTVIDQVTRELATEVFNDADNFTKSISKKFITNMPQLIQTAIFVVSPAFLGDCNHPHRVDQPPKNVNWTKDDCKKMDYICGNPPSICHFFDVAKQKCFNQLSQNIANITTNSDGIAFIKTIKDSVKAIANKHNLNSDGTQFLSDNVIANAQSSLNGFADKFSTEFCPDGCPEFDDEIKNLLLSFP</sequence>
<comment type="caution">
    <text evidence="2">The sequence shown here is derived from an EMBL/GenBank/DDBJ whole genome shotgun (WGS) entry which is preliminary data.</text>
</comment>
<name>A0A397U0Q0_9GLOM</name>
<keyword evidence="1" id="KW-0732">Signal</keyword>
<dbReference type="AlphaFoldDB" id="A0A397U0Q0"/>
<organism evidence="2 3">
    <name type="scientific">Gigaspora rosea</name>
    <dbReference type="NCBI Taxonomy" id="44941"/>
    <lineage>
        <taxon>Eukaryota</taxon>
        <taxon>Fungi</taxon>
        <taxon>Fungi incertae sedis</taxon>
        <taxon>Mucoromycota</taxon>
        <taxon>Glomeromycotina</taxon>
        <taxon>Glomeromycetes</taxon>
        <taxon>Diversisporales</taxon>
        <taxon>Gigasporaceae</taxon>
        <taxon>Gigaspora</taxon>
    </lineage>
</organism>
<dbReference type="OrthoDB" id="2324139at2759"/>
<keyword evidence="3" id="KW-1185">Reference proteome</keyword>
<evidence type="ECO:0000313" key="2">
    <source>
        <dbReference type="EMBL" id="RIB02597.1"/>
    </source>
</evidence>
<feature type="chain" id="PRO_5017208374" evidence="1">
    <location>
        <begin position="34"/>
        <end position="266"/>
    </location>
</feature>
<proteinExistence type="predicted"/>
<gene>
    <name evidence="2" type="ORF">C2G38_2049936</name>
</gene>
<dbReference type="Proteomes" id="UP000266673">
    <property type="component" value="Unassembled WGS sequence"/>
</dbReference>
<reference evidence="2 3" key="1">
    <citation type="submission" date="2018-06" db="EMBL/GenBank/DDBJ databases">
        <title>Comparative genomics reveals the genomic features of Rhizophagus irregularis, R. cerebriforme, R. diaphanum and Gigaspora rosea, and their symbiotic lifestyle signature.</title>
        <authorList>
            <person name="Morin E."/>
            <person name="San Clemente H."/>
            <person name="Chen E.C.H."/>
            <person name="De La Providencia I."/>
            <person name="Hainaut M."/>
            <person name="Kuo A."/>
            <person name="Kohler A."/>
            <person name="Murat C."/>
            <person name="Tang N."/>
            <person name="Roy S."/>
            <person name="Loubradou J."/>
            <person name="Henrissat B."/>
            <person name="Grigoriev I.V."/>
            <person name="Corradi N."/>
            <person name="Roux C."/>
            <person name="Martin F.M."/>
        </authorList>
    </citation>
    <scope>NUCLEOTIDE SEQUENCE [LARGE SCALE GENOMIC DNA]</scope>
    <source>
        <strain evidence="2 3">DAOM 194757</strain>
    </source>
</reference>
<evidence type="ECO:0000313" key="3">
    <source>
        <dbReference type="Proteomes" id="UP000266673"/>
    </source>
</evidence>